<proteinExistence type="predicted"/>
<evidence type="ECO:0000313" key="2">
    <source>
        <dbReference type="Proteomes" id="UP000826722"/>
    </source>
</evidence>
<protein>
    <recommendedName>
        <fullName evidence="3">N-acetyltransferase</fullName>
    </recommendedName>
</protein>
<dbReference type="AlphaFoldDB" id="A0A8D5G1N5"/>
<dbReference type="RefSeq" id="WP_221764974.1">
    <property type="nucleotide sequence ID" value="NZ_AP024110.1"/>
</dbReference>
<dbReference type="Pfam" id="PF04339">
    <property type="entry name" value="FemAB_like"/>
    <property type="match status" value="1"/>
</dbReference>
<organism evidence="1 2">
    <name type="scientific">Methyloradius palustris</name>
    <dbReference type="NCBI Taxonomy" id="2778876"/>
    <lineage>
        <taxon>Bacteria</taxon>
        <taxon>Pseudomonadati</taxon>
        <taxon>Pseudomonadota</taxon>
        <taxon>Betaproteobacteria</taxon>
        <taxon>Nitrosomonadales</taxon>
        <taxon>Methylophilaceae</taxon>
        <taxon>Methyloradius</taxon>
    </lineage>
</organism>
<dbReference type="PANTHER" id="PTHR47017:SF1">
    <property type="entry name" value="ACYL-COA"/>
    <property type="match status" value="1"/>
</dbReference>
<reference evidence="1" key="1">
    <citation type="journal article" date="2021" name="Arch. Microbiol.">
        <title>Methyloradius palustris gen. nov., sp. nov., a methanol-oxidizing bacterium isolated from snow.</title>
        <authorList>
            <person name="Miyadera T."/>
            <person name="Kojima H."/>
            <person name="Fukui M."/>
        </authorList>
    </citation>
    <scope>NUCLEOTIDE SEQUENCE</scope>
    <source>
        <strain evidence="1">Zm11</strain>
    </source>
</reference>
<dbReference type="KEGG" id="mpau:ZMTM_07020"/>
<keyword evidence="2" id="KW-1185">Reference proteome</keyword>
<dbReference type="Proteomes" id="UP000826722">
    <property type="component" value="Chromosome"/>
</dbReference>
<evidence type="ECO:0000313" key="1">
    <source>
        <dbReference type="EMBL" id="BCM24443.1"/>
    </source>
</evidence>
<dbReference type="InterPro" id="IPR016181">
    <property type="entry name" value="Acyl_CoA_acyltransferase"/>
</dbReference>
<dbReference type="Gene3D" id="3.40.630.30">
    <property type="match status" value="1"/>
</dbReference>
<dbReference type="SUPFAM" id="SSF55729">
    <property type="entry name" value="Acyl-CoA N-acyltransferases (Nat)"/>
    <property type="match status" value="1"/>
</dbReference>
<gene>
    <name evidence="1" type="ORF">ZMTM_07020</name>
</gene>
<name>A0A8D5G1N5_9PROT</name>
<dbReference type="InterPro" id="IPR007434">
    <property type="entry name" value="FemAB-like"/>
</dbReference>
<sequence>MSFEIQIATSYSQINAQDWDALTTDSPLLSHAFLSALEATKCVGEGTGWQPYPILVYESGKLVGAAPLYLKGHSYGEYVFDWSWAEAYERSGLSYYPKLLVAVPFSPITGARLISNNPDVQAMIIRTMEQQMQQHDLSSAHVIFTDESSSAALKASNWLRRDGVQFRWRNENFRNFDDFLSHLSHDKRKKIKQERKKIVSAGVVCKRVKGRDIQPQDWDFFYQCYTNTYLEHRSTPYLTRPFFDAIGASMPDNILLIIAELEGRPIAAALNIYGQQSLYGRYWGTLEYVPNLHFELCYYQAQEFCIAEKIEYFEGGAQGEHKLARGFLPRPTCSYHKIAHPDFDKAISQFVKREAYGMAVYHNELEERAPFKAD</sequence>
<dbReference type="PANTHER" id="PTHR47017">
    <property type="entry name" value="ACYL-COA"/>
    <property type="match status" value="1"/>
</dbReference>
<accession>A0A8D5G1N5</accession>
<dbReference type="EMBL" id="AP024110">
    <property type="protein sequence ID" value="BCM24443.1"/>
    <property type="molecule type" value="Genomic_DNA"/>
</dbReference>
<evidence type="ECO:0008006" key="3">
    <source>
        <dbReference type="Google" id="ProtNLM"/>
    </source>
</evidence>